<keyword evidence="2" id="KW-1185">Reference proteome</keyword>
<evidence type="ECO:0000313" key="1">
    <source>
        <dbReference type="EMBL" id="KAI0046165.1"/>
    </source>
</evidence>
<reference evidence="1" key="1">
    <citation type="submission" date="2021-02" db="EMBL/GenBank/DDBJ databases">
        <authorList>
            <consortium name="DOE Joint Genome Institute"/>
            <person name="Ahrendt S."/>
            <person name="Looney B.P."/>
            <person name="Miyauchi S."/>
            <person name="Morin E."/>
            <person name="Drula E."/>
            <person name="Courty P.E."/>
            <person name="Chicoki N."/>
            <person name="Fauchery L."/>
            <person name="Kohler A."/>
            <person name="Kuo A."/>
            <person name="Labutti K."/>
            <person name="Pangilinan J."/>
            <person name="Lipzen A."/>
            <person name="Riley R."/>
            <person name="Andreopoulos W."/>
            <person name="He G."/>
            <person name="Johnson J."/>
            <person name="Barry K.W."/>
            <person name="Grigoriev I.V."/>
            <person name="Nagy L."/>
            <person name="Hibbett D."/>
            <person name="Henrissat B."/>
            <person name="Matheny P.B."/>
            <person name="Labbe J."/>
            <person name="Martin F."/>
        </authorList>
    </citation>
    <scope>NUCLEOTIDE SEQUENCE</scope>
    <source>
        <strain evidence="1">FP105234-sp</strain>
    </source>
</reference>
<dbReference type="Proteomes" id="UP000814033">
    <property type="component" value="Unassembled WGS sequence"/>
</dbReference>
<reference evidence="1" key="2">
    <citation type="journal article" date="2022" name="New Phytol.">
        <title>Evolutionary transition to the ectomycorrhizal habit in the genomes of a hyperdiverse lineage of mushroom-forming fungi.</title>
        <authorList>
            <person name="Looney B."/>
            <person name="Miyauchi S."/>
            <person name="Morin E."/>
            <person name="Drula E."/>
            <person name="Courty P.E."/>
            <person name="Kohler A."/>
            <person name="Kuo A."/>
            <person name="LaButti K."/>
            <person name="Pangilinan J."/>
            <person name="Lipzen A."/>
            <person name="Riley R."/>
            <person name="Andreopoulos W."/>
            <person name="He G."/>
            <person name="Johnson J."/>
            <person name="Nolan M."/>
            <person name="Tritt A."/>
            <person name="Barry K.W."/>
            <person name="Grigoriev I.V."/>
            <person name="Nagy L.G."/>
            <person name="Hibbett D."/>
            <person name="Henrissat B."/>
            <person name="Matheny P.B."/>
            <person name="Labbe J."/>
            <person name="Martin F.M."/>
        </authorList>
    </citation>
    <scope>NUCLEOTIDE SEQUENCE</scope>
    <source>
        <strain evidence="1">FP105234-sp</strain>
    </source>
</reference>
<protein>
    <submittedName>
        <fullName evidence="1">Uncharacterized protein</fullName>
    </submittedName>
</protein>
<organism evidence="1 2">
    <name type="scientific">Auriscalpium vulgare</name>
    <dbReference type="NCBI Taxonomy" id="40419"/>
    <lineage>
        <taxon>Eukaryota</taxon>
        <taxon>Fungi</taxon>
        <taxon>Dikarya</taxon>
        <taxon>Basidiomycota</taxon>
        <taxon>Agaricomycotina</taxon>
        <taxon>Agaricomycetes</taxon>
        <taxon>Russulales</taxon>
        <taxon>Auriscalpiaceae</taxon>
        <taxon>Auriscalpium</taxon>
    </lineage>
</organism>
<name>A0ACB8RQE2_9AGAM</name>
<dbReference type="EMBL" id="MU275932">
    <property type="protein sequence ID" value="KAI0046165.1"/>
    <property type="molecule type" value="Genomic_DNA"/>
</dbReference>
<gene>
    <name evidence="1" type="ORF">FA95DRAFT_1607093</name>
</gene>
<comment type="caution">
    <text evidence="1">The sequence shown here is derived from an EMBL/GenBank/DDBJ whole genome shotgun (WGS) entry which is preliminary data.</text>
</comment>
<evidence type="ECO:0000313" key="2">
    <source>
        <dbReference type="Proteomes" id="UP000814033"/>
    </source>
</evidence>
<sequence>MHSVAVDVVARLPPEILTLVFSILSSIARPHRTQSTPTKFTYNLGWLTVTHVCRRWRNVSLRDPVLWASDVALPSALGHVWTAAYLSRAQDVPLTVTYCYDCIPEHRGPLPADTAFIVANLARMGAILDLRTCPQCLRALCGTSASLLQTLRLCFISRTGQFPFLPDGLLGGAEGLPQLRHLSVVTLDVISLTPLLLQQLVSFDITLIRVYMPSSVLASMFAALGKMPALERLALELAPEDTDGMPITLLPTLQQLSLATDVPSARRLLARLALPAGVRVLFSRKRDFTFTDELPTVFPAMNACVDSRAAPIVRVDVQADKVHPELEHNVKVDAWRSGDTDGAPALAIRFTGWKHVPGVLRSLASTHLEVLAVAGDALDAAWLDALGSAPWLRHVTVKGGAVPPFCAGLLERALGALPALATLVINVHGYFLADTVLGDTLPRCLAARGNAGNILSELEVVGYGEDLDDTCVRALREAVPGLVVRRR</sequence>
<accession>A0ACB8RQE2</accession>
<proteinExistence type="predicted"/>